<dbReference type="PANTHER" id="PTHR30579">
    <property type="entry name" value="TRANSCRIPTIONAL REGULATOR"/>
    <property type="match status" value="1"/>
</dbReference>
<evidence type="ECO:0000256" key="2">
    <source>
        <dbReference type="ARBA" id="ARBA00023015"/>
    </source>
</evidence>
<dbReference type="Gene3D" id="3.40.190.290">
    <property type="match status" value="1"/>
</dbReference>
<comment type="function">
    <text evidence="5">Controls the transcription of genes involved in arginine and lysine metabolism.</text>
</comment>
<dbReference type="Gene3D" id="1.10.10.10">
    <property type="entry name" value="Winged helix-like DNA-binding domain superfamily/Winged helix DNA-binding domain"/>
    <property type="match status" value="1"/>
</dbReference>
<keyword evidence="2 5" id="KW-0805">Transcription regulation</keyword>
<dbReference type="Pfam" id="PF00126">
    <property type="entry name" value="HTH_1"/>
    <property type="match status" value="1"/>
</dbReference>
<dbReference type="EMBL" id="JAQLOI010000001">
    <property type="protein sequence ID" value="MDB1124893.1"/>
    <property type="molecule type" value="Genomic_DNA"/>
</dbReference>
<evidence type="ECO:0000256" key="5">
    <source>
        <dbReference type="HAMAP-Rule" id="MF_00513"/>
    </source>
</evidence>
<dbReference type="NCBIfam" id="TIGR03298">
    <property type="entry name" value="argP"/>
    <property type="match status" value="1"/>
</dbReference>
<keyword evidence="8" id="KW-1185">Reference proteome</keyword>
<keyword evidence="4 5" id="KW-0804">Transcription</keyword>
<dbReference type="NCBIfam" id="NF009888">
    <property type="entry name" value="PRK13348.1"/>
    <property type="match status" value="1"/>
</dbReference>
<dbReference type="InterPro" id="IPR050176">
    <property type="entry name" value="LTTR"/>
</dbReference>
<name>A0ABT4YTN3_9VIBR</name>
<keyword evidence="3 5" id="KW-0238">DNA-binding</keyword>
<dbReference type="RefSeq" id="WP_272137817.1">
    <property type="nucleotide sequence ID" value="NZ_JAQLOI010000001.1"/>
</dbReference>
<dbReference type="HAMAP" id="MF_00513">
    <property type="entry name" value="HTH_type_ArgP"/>
    <property type="match status" value="1"/>
</dbReference>
<dbReference type="SUPFAM" id="SSF53850">
    <property type="entry name" value="Periplasmic binding protein-like II"/>
    <property type="match status" value="1"/>
</dbReference>
<dbReference type="InterPro" id="IPR000847">
    <property type="entry name" value="LysR_HTH_N"/>
</dbReference>
<evidence type="ECO:0000256" key="4">
    <source>
        <dbReference type="ARBA" id="ARBA00023163"/>
    </source>
</evidence>
<accession>A0ABT4YTN3</accession>
<evidence type="ECO:0000313" key="8">
    <source>
        <dbReference type="Proteomes" id="UP001210678"/>
    </source>
</evidence>
<dbReference type="PANTHER" id="PTHR30579:SF2">
    <property type="entry name" value="HTH-TYPE TRANSCRIPTIONAL REGULATOR ARGP"/>
    <property type="match status" value="1"/>
</dbReference>
<reference evidence="7 8" key="1">
    <citation type="submission" date="2023-01" db="EMBL/GenBank/DDBJ databases">
        <title>Vibrio sp. KJ40-1 sp.nov, isolated from marine algae.</title>
        <authorList>
            <person name="Butt M."/>
            <person name="Kim J.M.J."/>
            <person name="Jeon C.O.C."/>
        </authorList>
    </citation>
    <scope>NUCLEOTIDE SEQUENCE [LARGE SCALE GENOMIC DNA]</scope>
    <source>
        <strain evidence="7 8">KJ40-1</strain>
    </source>
</reference>
<protein>
    <recommendedName>
        <fullName evidence="5">HTH-type transcriptional regulator ArgP</fullName>
    </recommendedName>
</protein>
<dbReference type="InterPro" id="IPR005119">
    <property type="entry name" value="LysR_subst-bd"/>
</dbReference>
<organism evidence="7 8">
    <name type="scientific">Vibrio algarum</name>
    <dbReference type="NCBI Taxonomy" id="3020714"/>
    <lineage>
        <taxon>Bacteria</taxon>
        <taxon>Pseudomonadati</taxon>
        <taxon>Pseudomonadota</taxon>
        <taxon>Gammaproteobacteria</taxon>
        <taxon>Vibrionales</taxon>
        <taxon>Vibrionaceae</taxon>
        <taxon>Vibrio</taxon>
    </lineage>
</organism>
<dbReference type="SUPFAM" id="SSF46785">
    <property type="entry name" value="Winged helix' DNA-binding domain"/>
    <property type="match status" value="1"/>
</dbReference>
<proteinExistence type="inferred from homology"/>
<comment type="subunit">
    <text evidence="5">Homodimer.</text>
</comment>
<evidence type="ECO:0000256" key="1">
    <source>
        <dbReference type="ARBA" id="ARBA00009437"/>
    </source>
</evidence>
<dbReference type="Pfam" id="PF03466">
    <property type="entry name" value="LysR_substrate"/>
    <property type="match status" value="1"/>
</dbReference>
<dbReference type="InterPro" id="IPR036390">
    <property type="entry name" value="WH_DNA-bd_sf"/>
</dbReference>
<dbReference type="Proteomes" id="UP001210678">
    <property type="component" value="Unassembled WGS sequence"/>
</dbReference>
<feature type="domain" description="HTH lysR-type" evidence="6">
    <location>
        <begin position="4"/>
        <end position="60"/>
    </location>
</feature>
<comment type="caution">
    <text evidence="7">The sequence shown here is derived from an EMBL/GenBank/DDBJ whole genome shotgun (WGS) entry which is preliminary data.</text>
</comment>
<sequence>MRGMDYRWIEALDAVVNYRSFEKAAQILCISQSAVSQRIKQLEKWSSQPVLVREQPPRATLVGQKLLGLYRRVSLLEQDLLPELTSRNDLPIDVSIATNADSLATWVLPSLAPLLVESKLALNFVVDDESRTLEKLRTGEVVGAICIEDTSIPGCTADYLGVSEYICVASPDFCQRYFPNGVTREALLEAPAVVFNQYDHMHEQFIKKHFSLSISNVVKHTVRSSEAFVSLTSLGVAYSLIPKLQICQELEQGCLINIVPEHSISNELYWHHWQLESGVLKQLSNAIIQYAKETLPQQK</sequence>
<dbReference type="InterPro" id="IPR023490">
    <property type="entry name" value="ArgP_gammaproteobact"/>
</dbReference>
<gene>
    <name evidence="5" type="primary">argP</name>
    <name evidence="7" type="ORF">PGX00_15065</name>
</gene>
<dbReference type="InterPro" id="IPR017685">
    <property type="entry name" value="ArgP"/>
</dbReference>
<dbReference type="InterPro" id="IPR036388">
    <property type="entry name" value="WH-like_DNA-bd_sf"/>
</dbReference>
<evidence type="ECO:0000259" key="6">
    <source>
        <dbReference type="PROSITE" id="PS50931"/>
    </source>
</evidence>
<dbReference type="PROSITE" id="PS50931">
    <property type="entry name" value="HTH_LYSR"/>
    <property type="match status" value="1"/>
</dbReference>
<evidence type="ECO:0000256" key="3">
    <source>
        <dbReference type="ARBA" id="ARBA00023125"/>
    </source>
</evidence>
<comment type="similarity">
    <text evidence="1 5">Belongs to the LysR transcriptional regulatory family.</text>
</comment>
<dbReference type="NCBIfam" id="NF002964">
    <property type="entry name" value="PRK03635.1"/>
    <property type="match status" value="1"/>
</dbReference>
<evidence type="ECO:0000313" key="7">
    <source>
        <dbReference type="EMBL" id="MDB1124893.1"/>
    </source>
</evidence>